<dbReference type="PROSITE" id="PS51257">
    <property type="entry name" value="PROKAR_LIPOPROTEIN"/>
    <property type="match status" value="1"/>
</dbReference>
<reference evidence="2" key="1">
    <citation type="submission" date="2024-05" db="EMBL/GenBank/DDBJ databases">
        <title>30 novel species of actinomycetes from the DSMZ collection.</title>
        <authorList>
            <person name="Nouioui I."/>
        </authorList>
    </citation>
    <scope>NUCLEOTIDE SEQUENCE</scope>
    <source>
        <strain evidence="2">DSM 41014</strain>
    </source>
</reference>
<accession>A0ABU2UUJ6</accession>
<feature type="region of interest" description="Disordered" evidence="1">
    <location>
        <begin position="31"/>
        <end position="83"/>
    </location>
</feature>
<evidence type="ECO:0000313" key="2">
    <source>
        <dbReference type="EMBL" id="MDT0476959.1"/>
    </source>
</evidence>
<name>A0ABU2UUJ6_9ACTN</name>
<organism evidence="2 3">
    <name type="scientific">Streptomyces hintoniae</name>
    <dbReference type="NCBI Taxonomy" id="3075521"/>
    <lineage>
        <taxon>Bacteria</taxon>
        <taxon>Bacillati</taxon>
        <taxon>Actinomycetota</taxon>
        <taxon>Actinomycetes</taxon>
        <taxon>Kitasatosporales</taxon>
        <taxon>Streptomycetaceae</taxon>
        <taxon>Streptomyces</taxon>
    </lineage>
</organism>
<evidence type="ECO:0000256" key="1">
    <source>
        <dbReference type="SAM" id="MobiDB-lite"/>
    </source>
</evidence>
<dbReference type="Proteomes" id="UP001180489">
    <property type="component" value="Unassembled WGS sequence"/>
</dbReference>
<gene>
    <name evidence="2" type="ORF">RM863_33050</name>
</gene>
<dbReference type="RefSeq" id="WP_311637382.1">
    <property type="nucleotide sequence ID" value="NZ_JAVRFF010000051.1"/>
</dbReference>
<comment type="caution">
    <text evidence="2">The sequence shown here is derived from an EMBL/GenBank/DDBJ whole genome shotgun (WGS) entry which is preliminary data.</text>
</comment>
<proteinExistence type="predicted"/>
<evidence type="ECO:0000313" key="3">
    <source>
        <dbReference type="Proteomes" id="UP001180489"/>
    </source>
</evidence>
<feature type="compositionally biased region" description="Gly residues" evidence="1">
    <location>
        <begin position="58"/>
        <end position="75"/>
    </location>
</feature>
<sequence length="183" mass="16851">MGPVRRVVLAGAGLVGALVLTACGGGDDGGGSGSGGGDGGASGSASSPAASASASADGGSGGGGSEGGDSGGGGTTTASDGLQGSWLATTDGKAVALVITGKQAGLFVTGGTVCSGSAGEEAGRRMIHLTCTKGDGSRATGMVDSVDKSALKVTWSGKLGTETYTRAEGGKLPSGLPTAGLGQ</sequence>
<keyword evidence="3" id="KW-1185">Reference proteome</keyword>
<dbReference type="EMBL" id="JAVRFF010000051">
    <property type="protein sequence ID" value="MDT0476959.1"/>
    <property type="molecule type" value="Genomic_DNA"/>
</dbReference>
<feature type="compositionally biased region" description="Gly residues" evidence="1">
    <location>
        <begin position="31"/>
        <end position="42"/>
    </location>
</feature>
<feature type="compositionally biased region" description="Low complexity" evidence="1">
    <location>
        <begin position="43"/>
        <end position="57"/>
    </location>
</feature>
<protein>
    <recommendedName>
        <fullName evidence="4">Serine/threonine protein kinase</fullName>
    </recommendedName>
</protein>
<evidence type="ECO:0008006" key="4">
    <source>
        <dbReference type="Google" id="ProtNLM"/>
    </source>
</evidence>